<dbReference type="InterPro" id="IPR053134">
    <property type="entry name" value="RNA-dir_DNA_polymerase"/>
</dbReference>
<dbReference type="PANTHER" id="PTHR24559">
    <property type="entry name" value="TRANSPOSON TY3-I GAG-POL POLYPROTEIN"/>
    <property type="match status" value="1"/>
</dbReference>
<dbReference type="PANTHER" id="PTHR24559:SF444">
    <property type="entry name" value="REVERSE TRANSCRIPTASE DOMAIN-CONTAINING PROTEIN"/>
    <property type="match status" value="1"/>
</dbReference>
<reference evidence="1" key="2">
    <citation type="journal article" date="2024" name="Plant">
        <title>Genomic evolution and insights into agronomic trait innovations of Sesamum species.</title>
        <authorList>
            <person name="Miao H."/>
            <person name="Wang L."/>
            <person name="Qu L."/>
            <person name="Liu H."/>
            <person name="Sun Y."/>
            <person name="Le M."/>
            <person name="Wang Q."/>
            <person name="Wei S."/>
            <person name="Zheng Y."/>
            <person name="Lin W."/>
            <person name="Duan Y."/>
            <person name="Cao H."/>
            <person name="Xiong S."/>
            <person name="Wang X."/>
            <person name="Wei L."/>
            <person name="Li C."/>
            <person name="Ma Q."/>
            <person name="Ju M."/>
            <person name="Zhao R."/>
            <person name="Li G."/>
            <person name="Mu C."/>
            <person name="Tian Q."/>
            <person name="Mei H."/>
            <person name="Zhang T."/>
            <person name="Gao T."/>
            <person name="Zhang H."/>
        </authorList>
    </citation>
    <scope>NUCLEOTIDE SEQUENCE</scope>
    <source>
        <strain evidence="1">KEN8</strain>
    </source>
</reference>
<dbReference type="InterPro" id="IPR043502">
    <property type="entry name" value="DNA/RNA_pol_sf"/>
</dbReference>
<comment type="caution">
    <text evidence="1">The sequence shown here is derived from an EMBL/GenBank/DDBJ whole genome shotgun (WGS) entry which is preliminary data.</text>
</comment>
<dbReference type="EMBL" id="JACGWM010000016">
    <property type="protein sequence ID" value="KAL0322386.1"/>
    <property type="molecule type" value="Genomic_DNA"/>
</dbReference>
<reference evidence="1" key="1">
    <citation type="submission" date="2020-06" db="EMBL/GenBank/DDBJ databases">
        <authorList>
            <person name="Li T."/>
            <person name="Hu X."/>
            <person name="Zhang T."/>
            <person name="Song X."/>
            <person name="Zhang H."/>
            <person name="Dai N."/>
            <person name="Sheng W."/>
            <person name="Hou X."/>
            <person name="Wei L."/>
        </authorList>
    </citation>
    <scope>NUCLEOTIDE SEQUENCE</scope>
    <source>
        <strain evidence="1">KEN8</strain>
        <tissue evidence="1">Leaf</tissue>
    </source>
</reference>
<organism evidence="1">
    <name type="scientific">Sesamum calycinum</name>
    <dbReference type="NCBI Taxonomy" id="2727403"/>
    <lineage>
        <taxon>Eukaryota</taxon>
        <taxon>Viridiplantae</taxon>
        <taxon>Streptophyta</taxon>
        <taxon>Embryophyta</taxon>
        <taxon>Tracheophyta</taxon>
        <taxon>Spermatophyta</taxon>
        <taxon>Magnoliopsida</taxon>
        <taxon>eudicotyledons</taxon>
        <taxon>Gunneridae</taxon>
        <taxon>Pentapetalae</taxon>
        <taxon>asterids</taxon>
        <taxon>lamiids</taxon>
        <taxon>Lamiales</taxon>
        <taxon>Pedaliaceae</taxon>
        <taxon>Sesamum</taxon>
    </lineage>
</organism>
<name>A0AAW2LVZ2_9LAMI</name>
<evidence type="ECO:0000313" key="1">
    <source>
        <dbReference type="EMBL" id="KAL0322386.1"/>
    </source>
</evidence>
<dbReference type="InterPro" id="IPR043128">
    <property type="entry name" value="Rev_trsase/Diguanyl_cyclase"/>
</dbReference>
<accession>A0AAW2LVZ2</accession>
<protein>
    <submittedName>
        <fullName evidence="1">Retrovirus-related Pol polyprotein from transposon</fullName>
    </submittedName>
</protein>
<proteinExistence type="predicted"/>
<sequence length="272" mass="31733">MSGNLLYPNRTNLYLLILLARKQPILMVGLGSSVSLWTTTGFSAVSSLSPQDVSFKFLLRISSHGLFWRLLVPRENETLRAYVQRFNSDILEVRTTHPEVLIKTLTQGLQVGPLFELMAKKPVSDFHDLLAQAKRYMTLEHDQLVKKSNHHNRRKRILFDPENDKVIQEKIRKKWRMCVDFKDVNKACSKDFYSLSRIDQLVDSTSRDELLSLMDPLQDYHQIMLNRDDQKRVSFIMSGRMYRYIVMSFGLKGVGSTNRRLVNYIFREEPAT</sequence>
<dbReference type="Gene3D" id="3.10.10.10">
    <property type="entry name" value="HIV Type 1 Reverse Transcriptase, subunit A, domain 1"/>
    <property type="match status" value="1"/>
</dbReference>
<gene>
    <name evidence="1" type="ORF">Scaly_2535000</name>
</gene>
<dbReference type="AlphaFoldDB" id="A0AAW2LVZ2"/>
<dbReference type="SUPFAM" id="SSF56672">
    <property type="entry name" value="DNA/RNA polymerases"/>
    <property type="match status" value="1"/>
</dbReference>
<dbReference type="Gene3D" id="3.30.70.270">
    <property type="match status" value="1"/>
</dbReference>